<gene>
    <name evidence="1" type="ORF">KI387_015274</name>
</gene>
<evidence type="ECO:0000313" key="2">
    <source>
        <dbReference type="Proteomes" id="UP000824469"/>
    </source>
</evidence>
<accession>A0AA38GEV8</accession>
<keyword evidence="2" id="KW-1185">Reference proteome</keyword>
<proteinExistence type="predicted"/>
<feature type="non-terminal residue" evidence="1">
    <location>
        <position position="156"/>
    </location>
</feature>
<organism evidence="1 2">
    <name type="scientific">Taxus chinensis</name>
    <name type="common">Chinese yew</name>
    <name type="synonym">Taxus wallichiana var. chinensis</name>
    <dbReference type="NCBI Taxonomy" id="29808"/>
    <lineage>
        <taxon>Eukaryota</taxon>
        <taxon>Viridiplantae</taxon>
        <taxon>Streptophyta</taxon>
        <taxon>Embryophyta</taxon>
        <taxon>Tracheophyta</taxon>
        <taxon>Spermatophyta</taxon>
        <taxon>Pinopsida</taxon>
        <taxon>Pinidae</taxon>
        <taxon>Conifers II</taxon>
        <taxon>Cupressales</taxon>
        <taxon>Taxaceae</taxon>
        <taxon>Taxus</taxon>
    </lineage>
</organism>
<reference evidence="1 2" key="1">
    <citation type="journal article" date="2021" name="Nat. Plants">
        <title>The Taxus genome provides insights into paclitaxel biosynthesis.</title>
        <authorList>
            <person name="Xiong X."/>
            <person name="Gou J."/>
            <person name="Liao Q."/>
            <person name="Li Y."/>
            <person name="Zhou Q."/>
            <person name="Bi G."/>
            <person name="Li C."/>
            <person name="Du R."/>
            <person name="Wang X."/>
            <person name="Sun T."/>
            <person name="Guo L."/>
            <person name="Liang H."/>
            <person name="Lu P."/>
            <person name="Wu Y."/>
            <person name="Zhang Z."/>
            <person name="Ro D.K."/>
            <person name="Shang Y."/>
            <person name="Huang S."/>
            <person name="Yan J."/>
        </authorList>
    </citation>
    <scope>NUCLEOTIDE SEQUENCE [LARGE SCALE GENOMIC DNA]</scope>
    <source>
        <strain evidence="1">Ta-2019</strain>
    </source>
</reference>
<dbReference type="Proteomes" id="UP000824469">
    <property type="component" value="Unassembled WGS sequence"/>
</dbReference>
<protein>
    <submittedName>
        <fullName evidence="1">Uncharacterized protein</fullName>
    </submittedName>
</protein>
<dbReference type="AlphaFoldDB" id="A0AA38GEV8"/>
<feature type="non-terminal residue" evidence="1">
    <location>
        <position position="1"/>
    </location>
</feature>
<evidence type="ECO:0000313" key="1">
    <source>
        <dbReference type="EMBL" id="KAH9320635.1"/>
    </source>
</evidence>
<name>A0AA38GEV8_TAXCH</name>
<sequence>PGDVAMGKDIGKDAKVGIGGFVDMIDIRVVGIDRDVGIFGKFGDMGDVVTDGVDIIGNATNKRVLSGVEIGGTGCFINASRGKNDMFYNGVAVVGGVVNVHVVEMGLVGMVIEMSDVGVVIGVFYVNVGEGINVRYVEMCVDINGDEISVKAEFDV</sequence>
<dbReference type="EMBL" id="JAHRHJ020000003">
    <property type="protein sequence ID" value="KAH9320635.1"/>
    <property type="molecule type" value="Genomic_DNA"/>
</dbReference>
<comment type="caution">
    <text evidence="1">The sequence shown here is derived from an EMBL/GenBank/DDBJ whole genome shotgun (WGS) entry which is preliminary data.</text>
</comment>